<dbReference type="InterPro" id="IPR002035">
    <property type="entry name" value="VWF_A"/>
</dbReference>
<dbReference type="eggNOG" id="COG0457">
    <property type="taxonomic scope" value="Bacteria"/>
</dbReference>
<dbReference type="SMART" id="SM00327">
    <property type="entry name" value="VWA"/>
    <property type="match status" value="1"/>
</dbReference>
<dbReference type="SUPFAM" id="SSF53300">
    <property type="entry name" value="vWA-like"/>
    <property type="match status" value="1"/>
</dbReference>
<dbReference type="eggNOG" id="COG2304">
    <property type="taxonomic scope" value="Bacteria"/>
</dbReference>
<dbReference type="OrthoDB" id="9807628at2"/>
<dbReference type="PANTHER" id="PTHR22550">
    <property type="entry name" value="SPORE GERMINATION PROTEIN"/>
    <property type="match status" value="1"/>
</dbReference>
<keyword evidence="5" id="KW-1185">Reference proteome</keyword>
<dbReference type="SMART" id="SM00028">
    <property type="entry name" value="TPR"/>
    <property type="match status" value="2"/>
</dbReference>
<feature type="repeat" description="TPR" evidence="1">
    <location>
        <begin position="428"/>
        <end position="461"/>
    </location>
</feature>
<dbReference type="SUPFAM" id="SSF48452">
    <property type="entry name" value="TPR-like"/>
    <property type="match status" value="1"/>
</dbReference>
<dbReference type="PROSITE" id="PS50005">
    <property type="entry name" value="TPR"/>
    <property type="match status" value="1"/>
</dbReference>
<feature type="domain" description="VWFA" evidence="3">
    <location>
        <begin position="97"/>
        <end position="238"/>
    </location>
</feature>
<feature type="compositionally biased region" description="Basic and acidic residues" evidence="2">
    <location>
        <begin position="513"/>
        <end position="541"/>
    </location>
</feature>
<evidence type="ECO:0000259" key="3">
    <source>
        <dbReference type="PROSITE" id="PS50234"/>
    </source>
</evidence>
<accession>B8GT96</accession>
<sequence precursor="true">MNLGTQLALLEWRAPLWLLLAGLPWLLAALGRLRERPLRRYADRALRPWALYQAGRDTGLRFGLHALAWLLLAAALAGPRVPAPVQVAGEGHRGDVSLMLVLDVSATMQAQDLAPRRLTRALLEVDGMLEGLRGERVGLVAFAGRALMLAPPTHDRRLLSHYLSRGPEALADPAGLSASRAVAEGLRLAGEALEGSGAVVLITDGDARAFAGARLAAMQTQARALRDAGHTLYVLGVGGTEPVPVPDGAGGLLREGGETLLSRLDAEALTRLAEVGGGHYAQAGALGQSSLGRAWERLYADAVVRLPSSRSVTHWQELHPWLLAPGLVLLLLSWLRPAPAPASALVLALLLPLQPAPVSADEPALALQAHSAWNAGAFARALNAYARLPGHPGRLGEGASAYRLGDFEHAAEAFIQAWLTAPGDRERAEALFNLGNARFRQEDYAAAVETYRGALAYPSPHRQAIEHNLALAAGREREAGGPGLAGRRARQATEDVGRMDLEETPGFPEDEETPRLPTEEGDREALGEAVARGELEGRAERPAGGPGRRLAVDREYDAALLKQDQLEDRDLRLWRALRDRESPGGGGAP</sequence>
<dbReference type="Pfam" id="PF13519">
    <property type="entry name" value="VWA_2"/>
    <property type="match status" value="1"/>
</dbReference>
<dbReference type="PROSITE" id="PS50234">
    <property type="entry name" value="VWFA"/>
    <property type="match status" value="1"/>
</dbReference>
<dbReference type="EMBL" id="CP001339">
    <property type="protein sequence ID" value="ACL71156.1"/>
    <property type="molecule type" value="Genomic_DNA"/>
</dbReference>
<dbReference type="PANTHER" id="PTHR22550:SF14">
    <property type="entry name" value="VWFA DOMAIN-CONTAINING PROTEIN"/>
    <property type="match status" value="1"/>
</dbReference>
<protein>
    <submittedName>
        <fullName evidence="4">von Willebrand factor type A</fullName>
    </submittedName>
</protein>
<organism evidence="4 5">
    <name type="scientific">Thioalkalivibrio sulfidiphilus (strain HL-EbGR7)</name>
    <dbReference type="NCBI Taxonomy" id="396588"/>
    <lineage>
        <taxon>Bacteria</taxon>
        <taxon>Pseudomonadati</taxon>
        <taxon>Pseudomonadota</taxon>
        <taxon>Gammaproteobacteria</taxon>
        <taxon>Chromatiales</taxon>
        <taxon>Ectothiorhodospiraceae</taxon>
        <taxon>Thioalkalivibrio</taxon>
    </lineage>
</organism>
<dbReference type="Gene3D" id="3.40.50.410">
    <property type="entry name" value="von Willebrand factor, type A domain"/>
    <property type="match status" value="1"/>
</dbReference>
<feature type="compositionally biased region" description="Basic and acidic residues" evidence="2">
    <location>
        <begin position="491"/>
        <end position="501"/>
    </location>
</feature>
<dbReference type="HOGENOM" id="CLU_463033_0_0_6"/>
<name>B8GT96_THISH</name>
<reference evidence="4 5" key="1">
    <citation type="journal article" date="2011" name="Stand. Genomic Sci.">
        <title>Complete genome sequence of 'Thioalkalivibrio sulfidophilus' HL-EbGr7.</title>
        <authorList>
            <person name="Muyzer G."/>
            <person name="Sorokin D.Y."/>
            <person name="Mavromatis K."/>
            <person name="Lapidus A."/>
            <person name="Clum A."/>
            <person name="Ivanova N."/>
            <person name="Pati A."/>
            <person name="d'Haeseleer P."/>
            <person name="Woyke T."/>
            <person name="Kyrpides N.C."/>
        </authorList>
    </citation>
    <scope>NUCLEOTIDE SEQUENCE [LARGE SCALE GENOMIC DNA]</scope>
    <source>
        <strain evidence="4 5">HL-EbGR7</strain>
    </source>
</reference>
<evidence type="ECO:0000256" key="1">
    <source>
        <dbReference type="PROSITE-ProRule" id="PRU00339"/>
    </source>
</evidence>
<evidence type="ECO:0000256" key="2">
    <source>
        <dbReference type="SAM" id="MobiDB-lite"/>
    </source>
</evidence>
<dbReference type="Proteomes" id="UP000002383">
    <property type="component" value="Chromosome"/>
</dbReference>
<dbReference type="KEGG" id="tgr:Tgr7_0052"/>
<dbReference type="AlphaFoldDB" id="B8GT96"/>
<dbReference type="InterPro" id="IPR050768">
    <property type="entry name" value="UPF0353/GerABKA_families"/>
</dbReference>
<dbReference type="InterPro" id="IPR019734">
    <property type="entry name" value="TPR_rpt"/>
</dbReference>
<evidence type="ECO:0000313" key="4">
    <source>
        <dbReference type="EMBL" id="ACL71156.1"/>
    </source>
</evidence>
<dbReference type="InterPro" id="IPR036465">
    <property type="entry name" value="vWFA_dom_sf"/>
</dbReference>
<gene>
    <name evidence="4" type="ordered locus">Tgr7_0052</name>
</gene>
<dbReference type="InterPro" id="IPR011990">
    <property type="entry name" value="TPR-like_helical_dom_sf"/>
</dbReference>
<evidence type="ECO:0000313" key="5">
    <source>
        <dbReference type="Proteomes" id="UP000002383"/>
    </source>
</evidence>
<dbReference type="Gene3D" id="1.25.40.10">
    <property type="entry name" value="Tetratricopeptide repeat domain"/>
    <property type="match status" value="1"/>
</dbReference>
<dbReference type="RefSeq" id="WP_012636645.1">
    <property type="nucleotide sequence ID" value="NC_011901.1"/>
</dbReference>
<proteinExistence type="predicted"/>
<feature type="region of interest" description="Disordered" evidence="2">
    <location>
        <begin position="477"/>
        <end position="550"/>
    </location>
</feature>
<keyword evidence="1" id="KW-0802">TPR repeat</keyword>
<dbReference type="STRING" id="396588.Tgr7_0052"/>